<dbReference type="Pfam" id="PF21153">
    <property type="entry name" value="NSUN5_N"/>
    <property type="match status" value="1"/>
</dbReference>
<feature type="region of interest" description="Disordered" evidence="6">
    <location>
        <begin position="530"/>
        <end position="573"/>
    </location>
</feature>
<dbReference type="OrthoDB" id="435282at2759"/>
<dbReference type="GO" id="GO:0005730">
    <property type="term" value="C:nucleolus"/>
    <property type="evidence" value="ECO:0007669"/>
    <property type="project" value="TreeGrafter"/>
</dbReference>
<evidence type="ECO:0000256" key="3">
    <source>
        <dbReference type="ARBA" id="ARBA00022691"/>
    </source>
</evidence>
<evidence type="ECO:0000313" key="8">
    <source>
        <dbReference type="EMBL" id="KAF1844199.1"/>
    </source>
</evidence>
<dbReference type="GO" id="GO:0003723">
    <property type="term" value="F:RNA binding"/>
    <property type="evidence" value="ECO:0007669"/>
    <property type="project" value="UniProtKB-UniRule"/>
</dbReference>
<dbReference type="PANTHER" id="PTHR22807:SF4">
    <property type="entry name" value="28S RRNA (CYTOSINE-C(5))-METHYLTRANSFERASE"/>
    <property type="match status" value="1"/>
</dbReference>
<dbReference type="GO" id="GO:0070475">
    <property type="term" value="P:rRNA base methylation"/>
    <property type="evidence" value="ECO:0007669"/>
    <property type="project" value="TreeGrafter"/>
</dbReference>
<dbReference type="GeneID" id="63854417"/>
<evidence type="ECO:0000256" key="6">
    <source>
        <dbReference type="SAM" id="MobiDB-lite"/>
    </source>
</evidence>
<dbReference type="GO" id="GO:0008173">
    <property type="term" value="F:RNA methyltransferase activity"/>
    <property type="evidence" value="ECO:0007669"/>
    <property type="project" value="InterPro"/>
</dbReference>
<dbReference type="Proteomes" id="UP000800039">
    <property type="component" value="Unassembled WGS sequence"/>
</dbReference>
<dbReference type="EMBL" id="ML976617">
    <property type="protein sequence ID" value="KAF1844199.1"/>
    <property type="molecule type" value="Genomic_DNA"/>
</dbReference>
<protein>
    <submittedName>
        <fullName evidence="8">NOL1/NOP2/Sun domain family</fullName>
    </submittedName>
</protein>
<accession>A0A9P4GEX8</accession>
<name>A0A9P4GEX8_9PLEO</name>
<evidence type="ECO:0000256" key="5">
    <source>
        <dbReference type="PROSITE-ProRule" id="PRU01023"/>
    </source>
</evidence>
<organism evidence="8 9">
    <name type="scientific">Cucurbitaria berberidis CBS 394.84</name>
    <dbReference type="NCBI Taxonomy" id="1168544"/>
    <lineage>
        <taxon>Eukaryota</taxon>
        <taxon>Fungi</taxon>
        <taxon>Dikarya</taxon>
        <taxon>Ascomycota</taxon>
        <taxon>Pezizomycotina</taxon>
        <taxon>Dothideomycetes</taxon>
        <taxon>Pleosporomycetidae</taxon>
        <taxon>Pleosporales</taxon>
        <taxon>Pleosporineae</taxon>
        <taxon>Cucurbitariaceae</taxon>
        <taxon>Cucurbitaria</taxon>
    </lineage>
</organism>
<dbReference type="FunFam" id="3.30.70.1170:FF:000006">
    <property type="entry name" value="NOL1/NOP2/Sun domain family protein"/>
    <property type="match status" value="1"/>
</dbReference>
<sequence>MSLYYEAAAILANPDNIGGSLKSRIYKKKDLKSTPAQIFALVAESSKWSVVLKPVIEKCGLLAEEKKLTPILALLLSHDLLLAKNGVAAPANHVLKLAITRHKARLSAEFTKARIQHGHAALDAFREAVNNGELDKEDGAVQKISRHPRWVRVNTIKSTLDQQLSTTFKGFRETDNLKDVLLAAKRSKIYYKDPNIPNLLALPSRIDLSRSPAYTSGQIIFQDKASCFPAYLLDPVPGDGDVIDATAAPGNKTTHLAAIVSSQLRTGQKQKVIAFERDKGRTVTLQKMVKLASANSVVQVKGSSDFLATTPGSGEFANVGAILLDPSCSGTGIVGRDDAIKMHLPEVQGGTKSSQKLDKSKKRKRGDEAGNTSEATATLNLHLDDSTPEETPIEGKLSERLAALSKFQLHILNHAMRFANARKITYSTCSIHFEENEGVVFQALASSAAKQGGWRVLAREEQVDGLKNWHRRGIWEDEKVSCDLDEGSKREVLNACIRCDKDTEEGTMGFFVAAFVRDAENVPAQLPEATVDDVEEWNGFSDDGGGEKTEDIDGAAVQQPEKQKKKKRKASGQ</sequence>
<evidence type="ECO:0000256" key="1">
    <source>
        <dbReference type="ARBA" id="ARBA00022603"/>
    </source>
</evidence>
<keyword evidence="4 5" id="KW-0694">RNA-binding</keyword>
<feature type="compositionally biased region" description="Basic residues" evidence="6">
    <location>
        <begin position="563"/>
        <end position="573"/>
    </location>
</feature>
<evidence type="ECO:0000256" key="2">
    <source>
        <dbReference type="ARBA" id="ARBA00022679"/>
    </source>
</evidence>
<dbReference type="InterPro" id="IPR049560">
    <property type="entry name" value="MeTrfase_RsmB-F_NOP2_cat"/>
</dbReference>
<dbReference type="InterPro" id="IPR049561">
    <property type="entry name" value="NSUN5_7_fdxn-like"/>
</dbReference>
<keyword evidence="2 5" id="KW-0808">Transferase</keyword>
<comment type="caution">
    <text evidence="8">The sequence shown here is derived from an EMBL/GenBank/DDBJ whole genome shotgun (WGS) entry which is preliminary data.</text>
</comment>
<comment type="caution">
    <text evidence="5">Lacks conserved residue(s) required for the propagation of feature annotation.</text>
</comment>
<dbReference type="Gene3D" id="3.40.50.150">
    <property type="entry name" value="Vaccinia Virus protein VP39"/>
    <property type="match status" value="1"/>
</dbReference>
<dbReference type="SUPFAM" id="SSF53335">
    <property type="entry name" value="S-adenosyl-L-methionine-dependent methyltransferases"/>
    <property type="match status" value="1"/>
</dbReference>
<dbReference type="PANTHER" id="PTHR22807">
    <property type="entry name" value="NOP2 YEAST -RELATED NOL1/NOP2/FMU SUN DOMAIN-CONTAINING"/>
    <property type="match status" value="1"/>
</dbReference>
<keyword evidence="3 5" id="KW-0949">S-adenosyl-L-methionine</keyword>
<dbReference type="InterPro" id="IPR029063">
    <property type="entry name" value="SAM-dependent_MTases_sf"/>
</dbReference>
<dbReference type="InterPro" id="IPR001678">
    <property type="entry name" value="MeTrfase_RsmB-F_NOP2_dom"/>
</dbReference>
<gene>
    <name evidence="8" type="ORF">K460DRAFT_408499</name>
</gene>
<evidence type="ECO:0000313" key="9">
    <source>
        <dbReference type="Proteomes" id="UP000800039"/>
    </source>
</evidence>
<feature type="active site" description="Nucleophile" evidence="5">
    <location>
        <position position="429"/>
    </location>
</feature>
<dbReference type="Pfam" id="PF21148">
    <property type="entry name" value="NSUN5_fdxn-like"/>
    <property type="match status" value="1"/>
</dbReference>
<dbReference type="Pfam" id="PF01189">
    <property type="entry name" value="Methyltr_RsmB-F"/>
    <property type="match status" value="1"/>
</dbReference>
<evidence type="ECO:0000259" key="7">
    <source>
        <dbReference type="PROSITE" id="PS51686"/>
    </source>
</evidence>
<dbReference type="PRINTS" id="PR02008">
    <property type="entry name" value="RCMTFAMILY"/>
</dbReference>
<dbReference type="InterPro" id="IPR048889">
    <property type="entry name" value="NSUN5_RCM1_N"/>
</dbReference>
<dbReference type="Gene3D" id="3.30.70.1170">
    <property type="entry name" value="Sun protein, domain 3"/>
    <property type="match status" value="1"/>
</dbReference>
<dbReference type="PROSITE" id="PS51686">
    <property type="entry name" value="SAM_MT_RSMB_NOP"/>
    <property type="match status" value="1"/>
</dbReference>
<keyword evidence="9" id="KW-1185">Reference proteome</keyword>
<dbReference type="InterPro" id="IPR023267">
    <property type="entry name" value="RCMT"/>
</dbReference>
<feature type="compositionally biased region" description="Polar residues" evidence="6">
    <location>
        <begin position="370"/>
        <end position="379"/>
    </location>
</feature>
<reference evidence="8" key="1">
    <citation type="submission" date="2020-01" db="EMBL/GenBank/DDBJ databases">
        <authorList>
            <consortium name="DOE Joint Genome Institute"/>
            <person name="Haridas S."/>
            <person name="Albert R."/>
            <person name="Binder M."/>
            <person name="Bloem J."/>
            <person name="Labutti K."/>
            <person name="Salamov A."/>
            <person name="Andreopoulos B."/>
            <person name="Baker S.E."/>
            <person name="Barry K."/>
            <person name="Bills G."/>
            <person name="Bluhm B.H."/>
            <person name="Cannon C."/>
            <person name="Castanera R."/>
            <person name="Culley D.E."/>
            <person name="Daum C."/>
            <person name="Ezra D."/>
            <person name="Gonzalez J.B."/>
            <person name="Henrissat B."/>
            <person name="Kuo A."/>
            <person name="Liang C."/>
            <person name="Lipzen A."/>
            <person name="Lutzoni F."/>
            <person name="Magnuson J."/>
            <person name="Mondo S."/>
            <person name="Nolan M."/>
            <person name="Ohm R."/>
            <person name="Pangilinan J."/>
            <person name="Park H.-J."/>
            <person name="Ramirez L."/>
            <person name="Alfaro M."/>
            <person name="Sun H."/>
            <person name="Tritt A."/>
            <person name="Yoshinaga Y."/>
            <person name="Zwiers L.-H."/>
            <person name="Turgeon B.G."/>
            <person name="Goodwin S.B."/>
            <person name="Spatafora J.W."/>
            <person name="Crous P.W."/>
            <person name="Grigoriev I.V."/>
        </authorList>
    </citation>
    <scope>NUCLEOTIDE SEQUENCE</scope>
    <source>
        <strain evidence="8">CBS 394.84</strain>
    </source>
</reference>
<proteinExistence type="inferred from homology"/>
<feature type="region of interest" description="Disordered" evidence="6">
    <location>
        <begin position="344"/>
        <end position="392"/>
    </location>
</feature>
<feature type="binding site" evidence="5">
    <location>
        <position position="276"/>
    </location>
    <ligand>
        <name>S-adenosyl-L-methionine</name>
        <dbReference type="ChEBI" id="CHEBI:59789"/>
    </ligand>
</feature>
<comment type="similarity">
    <text evidence="5">Belongs to the class I-like SAM-binding methyltransferase superfamily. RsmB/NOP family.</text>
</comment>
<dbReference type="AlphaFoldDB" id="A0A9P4GEX8"/>
<feature type="binding site" evidence="5">
    <location>
        <position position="325"/>
    </location>
    <ligand>
        <name>S-adenosyl-L-methionine</name>
        <dbReference type="ChEBI" id="CHEBI:59789"/>
    </ligand>
</feature>
<feature type="domain" description="SAM-dependent MTase RsmB/NOP-type" evidence="7">
    <location>
        <begin position="139"/>
        <end position="518"/>
    </location>
</feature>
<evidence type="ECO:0000256" key="4">
    <source>
        <dbReference type="ARBA" id="ARBA00022884"/>
    </source>
</evidence>
<dbReference type="RefSeq" id="XP_040786762.1">
    <property type="nucleotide sequence ID" value="XM_040937167.1"/>
</dbReference>
<keyword evidence="1 5" id="KW-0489">Methyltransferase</keyword>